<keyword evidence="2" id="KW-1185">Reference proteome</keyword>
<gene>
    <name evidence="1" type="ORF">TPAB3V08_LOCUS4447</name>
</gene>
<feature type="non-terminal residue" evidence="1">
    <location>
        <position position="121"/>
    </location>
</feature>
<accession>A0ABN7NPZ4</accession>
<protein>
    <submittedName>
        <fullName evidence="1">Uncharacterized protein</fullName>
    </submittedName>
</protein>
<name>A0ABN7NPZ4_TIMPD</name>
<sequence length="121" mass="13894">MGEYSPSALLDSEFLNLFDQQVVIRQVFWIDLVTSWYRVVLTKVEHENITSWYRVVLTKVESENITSWYRVVLTKIHPSSQDKLDRLAALYGFEVGDPLLLLPEEAQHARQTPGDSSSPAL</sequence>
<reference evidence="1" key="1">
    <citation type="submission" date="2021-03" db="EMBL/GenBank/DDBJ databases">
        <authorList>
            <person name="Tran Van P."/>
        </authorList>
    </citation>
    <scope>NUCLEOTIDE SEQUENCE</scope>
</reference>
<evidence type="ECO:0000313" key="2">
    <source>
        <dbReference type="Proteomes" id="UP001153148"/>
    </source>
</evidence>
<dbReference type="EMBL" id="CAJPIN010005465">
    <property type="protein sequence ID" value="CAG2057469.1"/>
    <property type="molecule type" value="Genomic_DNA"/>
</dbReference>
<dbReference type="Proteomes" id="UP001153148">
    <property type="component" value="Unassembled WGS sequence"/>
</dbReference>
<comment type="caution">
    <text evidence="1">The sequence shown here is derived from an EMBL/GenBank/DDBJ whole genome shotgun (WGS) entry which is preliminary data.</text>
</comment>
<evidence type="ECO:0000313" key="1">
    <source>
        <dbReference type="EMBL" id="CAG2057469.1"/>
    </source>
</evidence>
<organism evidence="1 2">
    <name type="scientific">Timema podura</name>
    <name type="common">Walking stick</name>
    <dbReference type="NCBI Taxonomy" id="61482"/>
    <lineage>
        <taxon>Eukaryota</taxon>
        <taxon>Metazoa</taxon>
        <taxon>Ecdysozoa</taxon>
        <taxon>Arthropoda</taxon>
        <taxon>Hexapoda</taxon>
        <taxon>Insecta</taxon>
        <taxon>Pterygota</taxon>
        <taxon>Neoptera</taxon>
        <taxon>Polyneoptera</taxon>
        <taxon>Phasmatodea</taxon>
        <taxon>Timematodea</taxon>
        <taxon>Timematoidea</taxon>
        <taxon>Timematidae</taxon>
        <taxon>Timema</taxon>
    </lineage>
</organism>
<proteinExistence type="predicted"/>